<feature type="non-terminal residue" evidence="2">
    <location>
        <position position="1"/>
    </location>
</feature>
<dbReference type="InterPro" id="IPR011990">
    <property type="entry name" value="TPR-like_helical_dom_sf"/>
</dbReference>
<proteinExistence type="predicted"/>
<comment type="caution">
    <text evidence="2">The sequence shown here is derived from an EMBL/GenBank/DDBJ whole genome shotgun (WGS) entry which is preliminary data.</text>
</comment>
<keyword evidence="3" id="KW-1185">Reference proteome</keyword>
<reference evidence="2" key="1">
    <citation type="submission" date="2023-10" db="EMBL/GenBank/DDBJ databases">
        <authorList>
            <person name="Chen Y."/>
            <person name="Shah S."/>
            <person name="Dougan E. K."/>
            <person name="Thang M."/>
            <person name="Chan C."/>
        </authorList>
    </citation>
    <scope>NUCLEOTIDE SEQUENCE [LARGE SCALE GENOMIC DNA]</scope>
</reference>
<dbReference type="EMBL" id="CAUYUJ010018682">
    <property type="protein sequence ID" value="CAK0885507.1"/>
    <property type="molecule type" value="Genomic_DNA"/>
</dbReference>
<dbReference type="Gene3D" id="1.25.40.10">
    <property type="entry name" value="Tetratricopeptide repeat domain"/>
    <property type="match status" value="1"/>
</dbReference>
<dbReference type="PROSITE" id="PS51375">
    <property type="entry name" value="PPR"/>
    <property type="match status" value="1"/>
</dbReference>
<dbReference type="Proteomes" id="UP001189429">
    <property type="component" value="Unassembled WGS sequence"/>
</dbReference>
<evidence type="ECO:0000313" key="3">
    <source>
        <dbReference type="Proteomes" id="UP001189429"/>
    </source>
</evidence>
<sequence>KGEQWQRALALLSEMWEAKLDPNVVSYSAGISACEKGEQWQRALALLSEMWEVKLEPDSATSLRPALLRCRCSARCGNAMWRRTTSVTMCAPPRMRGRLAMRQDFQAIMGSVFRVFACLAKLCACGNLFGNHCDYVGGHPNCEFARLQSRRKLLRTTLHGSALVGFSGEISICRERGRERERERRAVKAGHAAA</sequence>
<protein>
    <recommendedName>
        <fullName evidence="4">Pentatricopeptide repeat-containing protein, chloroplastic</fullName>
    </recommendedName>
</protein>
<evidence type="ECO:0000313" key="2">
    <source>
        <dbReference type="EMBL" id="CAK0885507.1"/>
    </source>
</evidence>
<organism evidence="2 3">
    <name type="scientific">Prorocentrum cordatum</name>
    <dbReference type="NCBI Taxonomy" id="2364126"/>
    <lineage>
        <taxon>Eukaryota</taxon>
        <taxon>Sar</taxon>
        <taxon>Alveolata</taxon>
        <taxon>Dinophyceae</taxon>
        <taxon>Prorocentrales</taxon>
        <taxon>Prorocentraceae</taxon>
        <taxon>Prorocentrum</taxon>
    </lineage>
</organism>
<evidence type="ECO:0008006" key="4">
    <source>
        <dbReference type="Google" id="ProtNLM"/>
    </source>
</evidence>
<gene>
    <name evidence="2" type="ORF">PCOR1329_LOCUS67114</name>
</gene>
<feature type="repeat" description="PPR" evidence="1">
    <location>
        <begin position="23"/>
        <end position="57"/>
    </location>
</feature>
<dbReference type="InterPro" id="IPR002885">
    <property type="entry name" value="PPR_rpt"/>
</dbReference>
<accession>A0ABN9WGB3</accession>
<name>A0ABN9WGB3_9DINO</name>
<evidence type="ECO:0000256" key="1">
    <source>
        <dbReference type="PROSITE-ProRule" id="PRU00708"/>
    </source>
</evidence>